<name>A0AA44U6C7_CUTAC</name>
<gene>
    <name evidence="1" type="ORF">APS60_01025</name>
</gene>
<evidence type="ECO:0000313" key="2">
    <source>
        <dbReference type="Proteomes" id="UP000223982"/>
    </source>
</evidence>
<sequence>MGRFRVDWDSAWPQFVVMCFIEEFALTVGWRAFVYSRSCVIVALRLLKLPSLMLTENTRPK</sequence>
<dbReference type="Proteomes" id="UP000223982">
    <property type="component" value="Unassembled WGS sequence"/>
</dbReference>
<comment type="caution">
    <text evidence="1">The sequence shown here is derived from an EMBL/GenBank/DDBJ whole genome shotgun (WGS) entry which is preliminary data.</text>
</comment>
<organism evidence="1 2">
    <name type="scientific">Cutibacterium acnes</name>
    <name type="common">Propionibacterium acnes</name>
    <dbReference type="NCBI Taxonomy" id="1747"/>
    <lineage>
        <taxon>Bacteria</taxon>
        <taxon>Bacillati</taxon>
        <taxon>Actinomycetota</taxon>
        <taxon>Actinomycetes</taxon>
        <taxon>Propionibacteriales</taxon>
        <taxon>Propionibacteriaceae</taxon>
        <taxon>Cutibacterium</taxon>
    </lineage>
</organism>
<dbReference type="AlphaFoldDB" id="A0AA44U6C7"/>
<evidence type="ECO:0000313" key="1">
    <source>
        <dbReference type="EMBL" id="PHJ28095.1"/>
    </source>
</evidence>
<reference evidence="1 2" key="1">
    <citation type="submission" date="2017-02" db="EMBL/GenBank/DDBJ databases">
        <title>Prevalence of linear plasmids in Propionibacterium acnes isolates obtained from cancerous prostatic tissue.</title>
        <authorList>
            <person name="Davidsson S."/>
            <person name="Bruggemann H."/>
        </authorList>
    </citation>
    <scope>NUCLEOTIDE SEQUENCE [LARGE SCALE GENOMIC DNA]</scope>
    <source>
        <strain evidence="1 2">09-9</strain>
    </source>
</reference>
<proteinExistence type="predicted"/>
<protein>
    <submittedName>
        <fullName evidence="1">Uncharacterized protein</fullName>
    </submittedName>
</protein>
<dbReference type="EMBL" id="LKVB01000002">
    <property type="protein sequence ID" value="PHJ28095.1"/>
    <property type="molecule type" value="Genomic_DNA"/>
</dbReference>
<dbReference type="KEGG" id="cacn:RN83_01450"/>
<accession>A0AA44U6C7</accession>